<name>A0A815UR31_9BILA</name>
<dbReference type="Pfam" id="PF13424">
    <property type="entry name" value="TPR_12"/>
    <property type="match status" value="1"/>
</dbReference>
<accession>A0A815UR31</accession>
<dbReference type="PANTHER" id="PTHR45641:SF1">
    <property type="entry name" value="AAA+ ATPASE DOMAIN-CONTAINING PROTEIN"/>
    <property type="match status" value="1"/>
</dbReference>
<keyword evidence="1" id="KW-0677">Repeat</keyword>
<dbReference type="SUPFAM" id="SSF48452">
    <property type="entry name" value="TPR-like"/>
    <property type="match status" value="1"/>
</dbReference>
<organism evidence="4 5">
    <name type="scientific">Rotaria sordida</name>
    <dbReference type="NCBI Taxonomy" id="392033"/>
    <lineage>
        <taxon>Eukaryota</taxon>
        <taxon>Metazoa</taxon>
        <taxon>Spiralia</taxon>
        <taxon>Gnathifera</taxon>
        <taxon>Rotifera</taxon>
        <taxon>Eurotatoria</taxon>
        <taxon>Bdelloidea</taxon>
        <taxon>Philodinida</taxon>
        <taxon>Philodinidae</taxon>
        <taxon>Rotaria</taxon>
    </lineage>
</organism>
<evidence type="ECO:0000256" key="2">
    <source>
        <dbReference type="ARBA" id="ARBA00022803"/>
    </source>
</evidence>
<proteinExistence type="predicted"/>
<feature type="repeat" description="TPR" evidence="3">
    <location>
        <begin position="129"/>
        <end position="162"/>
    </location>
</feature>
<reference evidence="4" key="1">
    <citation type="submission" date="2021-02" db="EMBL/GenBank/DDBJ databases">
        <authorList>
            <person name="Nowell W R."/>
        </authorList>
    </citation>
    <scope>NUCLEOTIDE SEQUENCE</scope>
</reference>
<evidence type="ECO:0000313" key="5">
    <source>
        <dbReference type="Proteomes" id="UP000663864"/>
    </source>
</evidence>
<dbReference type="AlphaFoldDB" id="A0A815UR31"/>
<feature type="non-terminal residue" evidence="4">
    <location>
        <position position="272"/>
    </location>
</feature>
<evidence type="ECO:0000313" key="4">
    <source>
        <dbReference type="EMBL" id="CAF1517327.1"/>
    </source>
</evidence>
<dbReference type="EMBL" id="CAJNOT010008339">
    <property type="protein sequence ID" value="CAF1517327.1"/>
    <property type="molecule type" value="Genomic_DNA"/>
</dbReference>
<dbReference type="Proteomes" id="UP000663864">
    <property type="component" value="Unassembled WGS sequence"/>
</dbReference>
<sequence length="272" mass="31094">MSRPLRPHFQPVLFTIRLTASRNVQPYAYLASVSEYSDEREVLLSVGSVFKIEHVEIIENNILNIHMTLSGEQEKEIEKAISHLKAGIGESSSLLTFAGFLLDRGEYANVEKLCTIMDASLPNNNHERAILYNNWGGVYFWLGDYETALQYYIAAYHINELHLMTVSSNCVATTDSNIATIYFKMRDFSSAISYFEHALKFHLESEKIDYAHVVKLYCQIALAYSELGDQEQADNNIKKASDTMETNDLPKKHSSYRWLKMSQAILFLKTSH</sequence>
<keyword evidence="2 3" id="KW-0802">TPR repeat</keyword>
<dbReference type="PROSITE" id="PS50005">
    <property type="entry name" value="TPR"/>
    <property type="match status" value="2"/>
</dbReference>
<dbReference type="Gene3D" id="3.90.176.10">
    <property type="entry name" value="Toxin ADP-ribosyltransferase, Chain A, domain 1"/>
    <property type="match status" value="1"/>
</dbReference>
<dbReference type="SUPFAM" id="SSF56399">
    <property type="entry name" value="ADP-ribosylation"/>
    <property type="match status" value="1"/>
</dbReference>
<dbReference type="InterPro" id="IPR011990">
    <property type="entry name" value="TPR-like_helical_dom_sf"/>
</dbReference>
<dbReference type="SMART" id="SM00028">
    <property type="entry name" value="TPR"/>
    <property type="match status" value="3"/>
</dbReference>
<evidence type="ECO:0000256" key="1">
    <source>
        <dbReference type="ARBA" id="ARBA00022737"/>
    </source>
</evidence>
<evidence type="ECO:0000256" key="3">
    <source>
        <dbReference type="PROSITE-ProRule" id="PRU00339"/>
    </source>
</evidence>
<gene>
    <name evidence="4" type="ORF">ZHD862_LOCUS38213</name>
</gene>
<dbReference type="PROSITE" id="PS51996">
    <property type="entry name" value="TR_MART"/>
    <property type="match status" value="1"/>
</dbReference>
<protein>
    <recommendedName>
        <fullName evidence="6">Tetratricopeptide repeat protein</fullName>
    </recommendedName>
</protein>
<dbReference type="PANTHER" id="PTHR45641">
    <property type="entry name" value="TETRATRICOPEPTIDE REPEAT PROTEIN (AFU_ORTHOLOGUE AFUA_6G03870)"/>
    <property type="match status" value="1"/>
</dbReference>
<dbReference type="Gene3D" id="1.25.40.10">
    <property type="entry name" value="Tetratricopeptide repeat domain"/>
    <property type="match status" value="2"/>
</dbReference>
<feature type="repeat" description="TPR" evidence="3">
    <location>
        <begin position="172"/>
        <end position="205"/>
    </location>
</feature>
<evidence type="ECO:0008006" key="6">
    <source>
        <dbReference type="Google" id="ProtNLM"/>
    </source>
</evidence>
<comment type="caution">
    <text evidence="4">The sequence shown here is derived from an EMBL/GenBank/DDBJ whole genome shotgun (WGS) entry which is preliminary data.</text>
</comment>
<dbReference type="InterPro" id="IPR019734">
    <property type="entry name" value="TPR_rpt"/>
</dbReference>